<feature type="domain" description="STAS" evidence="6">
    <location>
        <begin position="469"/>
        <end position="582"/>
    </location>
</feature>
<evidence type="ECO:0000256" key="5">
    <source>
        <dbReference type="SAM" id="Phobius"/>
    </source>
</evidence>
<dbReference type="CDD" id="cd07042">
    <property type="entry name" value="STAS_SulP_like_sulfate_transporter"/>
    <property type="match status" value="1"/>
</dbReference>
<gene>
    <name evidence="7" type="ORF">GCM10007878_07780</name>
</gene>
<organism evidence="7 8">
    <name type="scientific">Marinospirillum insulare</name>
    <dbReference type="NCBI Taxonomy" id="217169"/>
    <lineage>
        <taxon>Bacteria</taxon>
        <taxon>Pseudomonadati</taxon>
        <taxon>Pseudomonadota</taxon>
        <taxon>Gammaproteobacteria</taxon>
        <taxon>Oceanospirillales</taxon>
        <taxon>Oceanospirillaceae</taxon>
        <taxon>Marinospirillum</taxon>
    </lineage>
</organism>
<feature type="transmembrane region" description="Helical" evidence="5">
    <location>
        <begin position="415"/>
        <end position="445"/>
    </location>
</feature>
<dbReference type="EMBL" id="BSOR01000015">
    <property type="protein sequence ID" value="GLR63343.1"/>
    <property type="molecule type" value="Genomic_DNA"/>
</dbReference>
<keyword evidence="4 5" id="KW-0472">Membrane</keyword>
<feature type="transmembrane region" description="Helical" evidence="5">
    <location>
        <begin position="385"/>
        <end position="403"/>
    </location>
</feature>
<proteinExistence type="predicted"/>
<dbReference type="RefSeq" id="WP_150112083.1">
    <property type="nucleotide sequence ID" value="NZ_BSOR01000015.1"/>
</dbReference>
<dbReference type="InterPro" id="IPR036513">
    <property type="entry name" value="STAS_dom_sf"/>
</dbReference>
<comment type="subcellular location">
    <subcellularLocation>
        <location evidence="1">Membrane</location>
        <topology evidence="1">Multi-pass membrane protein</topology>
    </subcellularLocation>
</comment>
<accession>A0ABQ5ZWC1</accession>
<dbReference type="Proteomes" id="UP001156682">
    <property type="component" value="Unassembled WGS sequence"/>
</dbReference>
<dbReference type="Pfam" id="PF01740">
    <property type="entry name" value="STAS"/>
    <property type="match status" value="1"/>
</dbReference>
<dbReference type="InterPro" id="IPR001902">
    <property type="entry name" value="SLC26A/SulP_fam"/>
</dbReference>
<evidence type="ECO:0000256" key="4">
    <source>
        <dbReference type="ARBA" id="ARBA00023136"/>
    </source>
</evidence>
<feature type="transmembrane region" description="Helical" evidence="5">
    <location>
        <begin position="194"/>
        <end position="212"/>
    </location>
</feature>
<feature type="transmembrane region" description="Helical" evidence="5">
    <location>
        <begin position="116"/>
        <end position="137"/>
    </location>
</feature>
<feature type="transmembrane region" description="Helical" evidence="5">
    <location>
        <begin position="232"/>
        <end position="254"/>
    </location>
</feature>
<protein>
    <submittedName>
        <fullName evidence="7">Sodium-independent anion transporter</fullName>
    </submittedName>
</protein>
<dbReference type="PANTHER" id="PTHR11814">
    <property type="entry name" value="SULFATE TRANSPORTER"/>
    <property type="match status" value="1"/>
</dbReference>
<keyword evidence="3 5" id="KW-1133">Transmembrane helix</keyword>
<sequence>MKLPTSTAPENTELQGRAMRQGLWGLLKSGTYNASLFRQDATAALIVSLLLIPQSLAYALLAGLPLQTGLYASILPAIVYAFFGTSGVLAVGPVAITSLLTFSALSPLALPGSSEYLLLAILLALMSGVCLLFMSVLRMGFLANFLSHPVMSAFVSGAAIMILLGQLKGVTGIPVTGANLPDQLVSLYHGLNQLHLKTLGLGVVFLIFLYWARHSLASLLVKLHVKTSNAALLARMAPLVLLVVATLGVMFTGLDQQGIKIVGKLPLGLPKIEWQAIQLTSLLALLPMAMMISLIGFAESVAIARTFAAKRRQQVNSNRELLGLGAANLVAGLSASLPVTGGLSRTVLNNDAGAVTPMASLLTGLAMGLILLFFTGWLHYLPQAMLSAVIIVAVLSLIEWRQLPYLWRYSREDAWSWLVTLLGVLFLGLELGLLLGVLVSLAAWLAKNSRPHMAVVGLVPGTEHYRNVQRYEVEIHPAILSLRIDESLMFANAQEVEQQILKEVTLHSELRHVVLMGSGINHIDASGVQMLVQLNDLLNEQGIYLHLSEIKGPVLDKLKLVEFIEALSGEVFLTQHQAMQTLIRAEESKKSLN</sequence>
<feature type="transmembrane region" description="Helical" evidence="5">
    <location>
        <begin position="321"/>
        <end position="339"/>
    </location>
</feature>
<evidence type="ECO:0000313" key="7">
    <source>
        <dbReference type="EMBL" id="GLR63343.1"/>
    </source>
</evidence>
<dbReference type="InterPro" id="IPR002645">
    <property type="entry name" value="STAS_dom"/>
</dbReference>
<feature type="transmembrane region" description="Helical" evidence="5">
    <location>
        <begin position="274"/>
        <end position="300"/>
    </location>
</feature>
<dbReference type="InterPro" id="IPR011547">
    <property type="entry name" value="SLC26A/SulP_dom"/>
</dbReference>
<comment type="caution">
    <text evidence="7">The sequence shown here is derived from an EMBL/GenBank/DDBJ whole genome shotgun (WGS) entry which is preliminary data.</text>
</comment>
<dbReference type="SUPFAM" id="SSF52091">
    <property type="entry name" value="SpoIIaa-like"/>
    <property type="match status" value="1"/>
</dbReference>
<evidence type="ECO:0000259" key="6">
    <source>
        <dbReference type="PROSITE" id="PS50801"/>
    </source>
</evidence>
<feature type="transmembrane region" description="Helical" evidence="5">
    <location>
        <begin position="41"/>
        <end position="62"/>
    </location>
</feature>
<reference evidence="8" key="1">
    <citation type="journal article" date="2019" name="Int. J. Syst. Evol. Microbiol.">
        <title>The Global Catalogue of Microorganisms (GCM) 10K type strain sequencing project: providing services to taxonomists for standard genome sequencing and annotation.</title>
        <authorList>
            <consortium name="The Broad Institute Genomics Platform"/>
            <consortium name="The Broad Institute Genome Sequencing Center for Infectious Disease"/>
            <person name="Wu L."/>
            <person name="Ma J."/>
        </authorList>
    </citation>
    <scope>NUCLEOTIDE SEQUENCE [LARGE SCALE GENOMIC DNA]</scope>
    <source>
        <strain evidence="8">NBRC 100033</strain>
    </source>
</reference>
<evidence type="ECO:0000256" key="2">
    <source>
        <dbReference type="ARBA" id="ARBA00022692"/>
    </source>
</evidence>
<keyword evidence="8" id="KW-1185">Reference proteome</keyword>
<feature type="transmembrane region" description="Helical" evidence="5">
    <location>
        <begin position="74"/>
        <end position="96"/>
    </location>
</feature>
<evidence type="ECO:0000313" key="8">
    <source>
        <dbReference type="Proteomes" id="UP001156682"/>
    </source>
</evidence>
<keyword evidence="2 5" id="KW-0812">Transmembrane</keyword>
<feature type="transmembrane region" description="Helical" evidence="5">
    <location>
        <begin position="359"/>
        <end position="378"/>
    </location>
</feature>
<name>A0ABQ5ZWC1_9GAMM</name>
<dbReference type="Gene3D" id="3.30.750.24">
    <property type="entry name" value="STAS domain"/>
    <property type="match status" value="1"/>
</dbReference>
<evidence type="ECO:0000256" key="3">
    <source>
        <dbReference type="ARBA" id="ARBA00022989"/>
    </source>
</evidence>
<evidence type="ECO:0000256" key="1">
    <source>
        <dbReference type="ARBA" id="ARBA00004141"/>
    </source>
</evidence>
<dbReference type="PROSITE" id="PS50801">
    <property type="entry name" value="STAS"/>
    <property type="match status" value="1"/>
</dbReference>
<feature type="transmembrane region" description="Helical" evidence="5">
    <location>
        <begin position="149"/>
        <end position="167"/>
    </location>
</feature>
<dbReference type="Pfam" id="PF00916">
    <property type="entry name" value="Sulfate_transp"/>
    <property type="match status" value="1"/>
</dbReference>
<dbReference type="NCBIfam" id="TIGR00815">
    <property type="entry name" value="sulP"/>
    <property type="match status" value="1"/>
</dbReference>